<protein>
    <recommendedName>
        <fullName evidence="5">Azurin</fullName>
    </recommendedName>
</protein>
<name>A0A919KGD9_9XANT</name>
<dbReference type="PROSITE" id="PS00196">
    <property type="entry name" value="COPPER_BLUE"/>
    <property type="match status" value="1"/>
</dbReference>
<dbReference type="Proteomes" id="UP000623958">
    <property type="component" value="Unassembled WGS sequence"/>
</dbReference>
<comment type="subcellular location">
    <subcellularLocation>
        <location evidence="5">Periplasm</location>
    </subcellularLocation>
</comment>
<dbReference type="PANTHER" id="PTHR38439">
    <property type="entry name" value="AURACYANIN-B"/>
    <property type="match status" value="1"/>
</dbReference>
<dbReference type="InterPro" id="IPR028871">
    <property type="entry name" value="BlueCu_1_BS"/>
</dbReference>
<dbReference type="Pfam" id="PF00127">
    <property type="entry name" value="Copper-bind"/>
    <property type="match status" value="1"/>
</dbReference>
<dbReference type="PANTHER" id="PTHR38439:SF2">
    <property type="entry name" value="OUTER MEMBRANE PROTEIN H.8"/>
    <property type="match status" value="1"/>
</dbReference>
<comment type="function">
    <text evidence="5">Transfers electrons from cytochrome c551 to cytochrome oxidase.</text>
</comment>
<evidence type="ECO:0000256" key="4">
    <source>
        <dbReference type="ARBA" id="ARBA00023008"/>
    </source>
</evidence>
<dbReference type="InterPro" id="IPR014068">
    <property type="entry name" value="Azurin"/>
</dbReference>
<gene>
    <name evidence="7" type="primary">az1</name>
    <name evidence="7" type="ORF">GCM10009090_03950</name>
</gene>
<keyword evidence="8" id="KW-1185">Reference proteome</keyword>
<sequence>MKLLQKFALLSLCLVAPAAWAKTCAVTIVGNDQMKFDQSAIKLAPDCTEVSLTLKHSGKMAATVMGHNWVLTRTADFQAVANAGLRAKIEDSYLPKDDKRVIAHTKVIGGGESTTIKFPTSKLEKGGAYTFFCSFPGHWAMMKGTLSFG</sequence>
<evidence type="ECO:0000256" key="1">
    <source>
        <dbReference type="ARBA" id="ARBA00022448"/>
    </source>
</evidence>
<feature type="signal peptide" evidence="5">
    <location>
        <begin position="1"/>
        <end position="21"/>
    </location>
</feature>
<dbReference type="GO" id="GO:0005507">
    <property type="term" value="F:copper ion binding"/>
    <property type="evidence" value="ECO:0007669"/>
    <property type="project" value="UniProtKB-UniRule"/>
</dbReference>
<dbReference type="CDD" id="cd13922">
    <property type="entry name" value="Azurin"/>
    <property type="match status" value="1"/>
</dbReference>
<dbReference type="NCBIfam" id="TIGR02695">
    <property type="entry name" value="azurin"/>
    <property type="match status" value="1"/>
</dbReference>
<evidence type="ECO:0000256" key="2">
    <source>
        <dbReference type="ARBA" id="ARBA00022723"/>
    </source>
</evidence>
<dbReference type="SUPFAM" id="SSF49503">
    <property type="entry name" value="Cupredoxins"/>
    <property type="match status" value="1"/>
</dbReference>
<evidence type="ECO:0000256" key="5">
    <source>
        <dbReference type="RuleBase" id="RU363017"/>
    </source>
</evidence>
<keyword evidence="3 5" id="KW-0249">Electron transport</keyword>
<dbReference type="GO" id="GO:0009055">
    <property type="term" value="F:electron transfer activity"/>
    <property type="evidence" value="ECO:0007669"/>
    <property type="project" value="InterPro"/>
</dbReference>
<dbReference type="RefSeq" id="WP_140719565.1">
    <property type="nucleotide sequence ID" value="NZ_BNBA01000002.1"/>
</dbReference>
<reference evidence="7" key="2">
    <citation type="submission" date="2020-09" db="EMBL/GenBank/DDBJ databases">
        <authorList>
            <person name="Sun Q."/>
            <person name="Ohkuma M."/>
        </authorList>
    </citation>
    <scope>NUCLEOTIDE SEQUENCE</scope>
    <source>
        <strain evidence="7">JCM 13306</strain>
    </source>
</reference>
<feature type="domain" description="Blue (type 1) copper" evidence="6">
    <location>
        <begin position="24"/>
        <end position="146"/>
    </location>
</feature>
<reference evidence="7" key="1">
    <citation type="journal article" date="2014" name="Int. J. Syst. Evol. Microbiol.">
        <title>Complete genome sequence of Corynebacterium casei LMG S-19264T (=DSM 44701T), isolated from a smear-ripened cheese.</title>
        <authorList>
            <consortium name="US DOE Joint Genome Institute (JGI-PGF)"/>
            <person name="Walter F."/>
            <person name="Albersmeier A."/>
            <person name="Kalinowski J."/>
            <person name="Ruckert C."/>
        </authorList>
    </citation>
    <scope>NUCLEOTIDE SEQUENCE</scope>
    <source>
        <strain evidence="7">JCM 13306</strain>
    </source>
</reference>
<evidence type="ECO:0000313" key="8">
    <source>
        <dbReference type="Proteomes" id="UP000623958"/>
    </source>
</evidence>
<keyword evidence="5" id="KW-0574">Periplasm</keyword>
<evidence type="ECO:0000256" key="3">
    <source>
        <dbReference type="ARBA" id="ARBA00022982"/>
    </source>
</evidence>
<dbReference type="Gene3D" id="2.60.40.420">
    <property type="entry name" value="Cupredoxins - blue copper proteins"/>
    <property type="match status" value="1"/>
</dbReference>
<organism evidence="7 8">
    <name type="scientific">Xanthomonas boreopolis</name>
    <dbReference type="NCBI Taxonomy" id="86183"/>
    <lineage>
        <taxon>Bacteria</taxon>
        <taxon>Pseudomonadati</taxon>
        <taxon>Pseudomonadota</taxon>
        <taxon>Gammaproteobacteria</taxon>
        <taxon>Lysobacterales</taxon>
        <taxon>Lysobacteraceae</taxon>
        <taxon>Xanthomonas</taxon>
    </lineage>
</organism>
<keyword evidence="4 5" id="KW-0186">Copper</keyword>
<keyword evidence="1 5" id="KW-0813">Transport</keyword>
<keyword evidence="2 5" id="KW-0479">Metal-binding</keyword>
<evidence type="ECO:0000259" key="6">
    <source>
        <dbReference type="Pfam" id="PF00127"/>
    </source>
</evidence>
<dbReference type="EMBL" id="BNBA01000002">
    <property type="protein sequence ID" value="GHH47463.1"/>
    <property type="molecule type" value="Genomic_DNA"/>
</dbReference>
<dbReference type="InterPro" id="IPR000923">
    <property type="entry name" value="BlueCu_1"/>
</dbReference>
<comment type="caution">
    <text evidence="7">The sequence shown here is derived from an EMBL/GenBank/DDBJ whole genome shotgun (WGS) entry which is preliminary data.</text>
</comment>
<dbReference type="InterPro" id="IPR008972">
    <property type="entry name" value="Cupredoxin"/>
</dbReference>
<dbReference type="AlphaFoldDB" id="A0A919KGD9"/>
<feature type="chain" id="PRO_5038170875" description="Azurin" evidence="5">
    <location>
        <begin position="22"/>
        <end position="149"/>
    </location>
</feature>
<dbReference type="GO" id="GO:0042597">
    <property type="term" value="C:periplasmic space"/>
    <property type="evidence" value="ECO:0007669"/>
    <property type="project" value="UniProtKB-SubCell"/>
</dbReference>
<proteinExistence type="predicted"/>
<keyword evidence="5" id="KW-0732">Signal</keyword>
<accession>A0A919KGD9</accession>
<evidence type="ECO:0000313" key="7">
    <source>
        <dbReference type="EMBL" id="GHH47463.1"/>
    </source>
</evidence>
<dbReference type="InterPro" id="IPR050845">
    <property type="entry name" value="Cu-binding_ET"/>
</dbReference>